<dbReference type="SUPFAM" id="SSF55383">
    <property type="entry name" value="Copper amine oxidase, domain N"/>
    <property type="match status" value="1"/>
</dbReference>
<dbReference type="InterPro" id="IPR036582">
    <property type="entry name" value="Mao_N_sf"/>
</dbReference>
<feature type="chain" id="PRO_5043399391" evidence="1">
    <location>
        <begin position="25"/>
        <end position="641"/>
    </location>
</feature>
<dbReference type="RefSeq" id="WP_273613708.1">
    <property type="nucleotide sequence ID" value="NZ_CP117416.1"/>
</dbReference>
<evidence type="ECO:0000256" key="1">
    <source>
        <dbReference type="SAM" id="SignalP"/>
    </source>
</evidence>
<feature type="signal peptide" evidence="1">
    <location>
        <begin position="1"/>
        <end position="24"/>
    </location>
</feature>
<organism evidence="3 4">
    <name type="scientific">Paenibacillus kyungheensis</name>
    <dbReference type="NCBI Taxonomy" id="1452732"/>
    <lineage>
        <taxon>Bacteria</taxon>
        <taxon>Bacillati</taxon>
        <taxon>Bacillota</taxon>
        <taxon>Bacilli</taxon>
        <taxon>Bacillales</taxon>
        <taxon>Paenibacillaceae</taxon>
        <taxon>Paenibacillus</taxon>
    </lineage>
</organism>
<dbReference type="Gene3D" id="3.30.457.10">
    <property type="entry name" value="Copper amine oxidase-like, N-terminal domain"/>
    <property type="match status" value="1"/>
</dbReference>
<sequence>MSKWLRITASSLLAIMLVLTTVYATTGTASAAALLELKIKKGSTSATINGQKQSIVKPYESNGITMVQLGLFTRAFKAQVKLQENDSIKLVYGKRTLSMTIGSKKAYLNGSTFTLDAAPVMKSGILMVPVRSVAKSIGAKFKVVSGQMIITAAPATTDSSKDKSSHAGKTKVGNSKYQWSINYPSDLMYLGSQSSESATFMDSEGNYYLQISVDPEIASADEANESDPQDLLDDLVLYAQDAGEMVVDQKAVSSSKGNYAYIISKNSDGILSETRIYTGNGHTYYVFYANSEASSYKDFADKKVTSLLNSFQTSFNSGDKAIEDLASKADSAGSENTLEASEYGVYMELPSDFTASEDTTDASAKDGSYVSVNVYSAPSGSTLADWLQKIQGWFADNFNSDAYRDLGSEQKEIAGQTATVNKLEYNFGDAWTTEYEVLFQKNGYRYYVEYSTPSDKASKDADFKVITDSLELDFPTLEENFGSLPIDYYSQDRSKVTTHTSKLNHYSVQVPRHWTSTDNDYESSYVYFSHTGGSFNISTKTTSSLEKAVTQWKATFEGSGDNNIYGVELSEGTPTTFAGVPAYTFTANYPDATHPYTGTYTLFTQGKITYILSDEVNNANNTPVHQAELAKVLASFQLTAN</sequence>
<keyword evidence="4" id="KW-1185">Reference proteome</keyword>
<dbReference type="EMBL" id="CP117416">
    <property type="protein sequence ID" value="WCT55325.1"/>
    <property type="molecule type" value="Genomic_DNA"/>
</dbReference>
<gene>
    <name evidence="3" type="ORF">PQ456_19595</name>
</gene>
<reference evidence="3 4" key="1">
    <citation type="submission" date="2023-02" db="EMBL/GenBank/DDBJ databases">
        <title>Genome sequence of Paenibacillus kyungheensis KACC 18744.</title>
        <authorList>
            <person name="Kim S."/>
            <person name="Heo J."/>
            <person name="Kwon S.-W."/>
        </authorList>
    </citation>
    <scope>NUCLEOTIDE SEQUENCE [LARGE SCALE GENOMIC DNA]</scope>
    <source>
        <strain evidence="3 4">KACC 18744</strain>
    </source>
</reference>
<accession>A0AAX3LZH8</accession>
<evidence type="ECO:0000259" key="2">
    <source>
        <dbReference type="Pfam" id="PF07833"/>
    </source>
</evidence>
<dbReference type="AlphaFoldDB" id="A0AAX3LZH8"/>
<protein>
    <submittedName>
        <fullName evidence="3">Stalk domain-containing protein</fullName>
    </submittedName>
</protein>
<evidence type="ECO:0000313" key="4">
    <source>
        <dbReference type="Proteomes" id="UP001220509"/>
    </source>
</evidence>
<dbReference type="KEGG" id="pka:PQ456_19595"/>
<dbReference type="Proteomes" id="UP001220509">
    <property type="component" value="Chromosome"/>
</dbReference>
<dbReference type="InterPro" id="IPR012854">
    <property type="entry name" value="Cu_amine_oxidase-like_N"/>
</dbReference>
<proteinExistence type="predicted"/>
<dbReference type="Pfam" id="PF07833">
    <property type="entry name" value="Cu_amine_oxidN1"/>
    <property type="match status" value="1"/>
</dbReference>
<feature type="domain" description="Copper amine oxidase-like N-terminal" evidence="2">
    <location>
        <begin position="48"/>
        <end position="144"/>
    </location>
</feature>
<keyword evidence="1" id="KW-0732">Signal</keyword>
<evidence type="ECO:0000313" key="3">
    <source>
        <dbReference type="EMBL" id="WCT55325.1"/>
    </source>
</evidence>
<name>A0AAX3LZH8_9BACL</name>